<dbReference type="AlphaFoldDB" id="A0A840F4Q3"/>
<protein>
    <recommendedName>
        <fullName evidence="3">Beta-barrel porin 2</fullName>
    </recommendedName>
</protein>
<organism evidence="1 2">
    <name type="scientific">Sphingomonas jinjuensis</name>
    <dbReference type="NCBI Taxonomy" id="535907"/>
    <lineage>
        <taxon>Bacteria</taxon>
        <taxon>Pseudomonadati</taxon>
        <taxon>Pseudomonadota</taxon>
        <taxon>Alphaproteobacteria</taxon>
        <taxon>Sphingomonadales</taxon>
        <taxon>Sphingomonadaceae</taxon>
        <taxon>Sphingomonas</taxon>
    </lineage>
</organism>
<evidence type="ECO:0008006" key="3">
    <source>
        <dbReference type="Google" id="ProtNLM"/>
    </source>
</evidence>
<dbReference type="SUPFAM" id="SSF56935">
    <property type="entry name" value="Porins"/>
    <property type="match status" value="1"/>
</dbReference>
<reference evidence="1 2" key="1">
    <citation type="submission" date="2020-08" db="EMBL/GenBank/DDBJ databases">
        <title>Genomic Encyclopedia of Type Strains, Phase IV (KMG-IV): sequencing the most valuable type-strain genomes for metagenomic binning, comparative biology and taxonomic classification.</title>
        <authorList>
            <person name="Goeker M."/>
        </authorList>
    </citation>
    <scope>NUCLEOTIDE SEQUENCE [LARGE SCALE GENOMIC DNA]</scope>
    <source>
        <strain evidence="1 2">YC6723</strain>
    </source>
</reference>
<gene>
    <name evidence="1" type="ORF">GGQ80_000667</name>
</gene>
<sequence length="443" mass="46596">MSRAIRYFGTLGAVATCLTPLVASSDPVVRTSATATATVGYERNPFLLDTNRDTGAASAQIDLRPQVSITDARASGVIQGFYNRSQYFSKYGGNDNAGVAASANYQISPRFSLNTSAGFSTGIIGNSNGFGLVQNAVSTVVPGIDATTVTTPGVLPVATNPIVGNGSFLPGETGINPVVPGGDVGLIGLRQRRNTLNAATGITYQPTARSTWSANVFGERTTYPGLRAGQFVQDFTSYGGSLGYNRRVTEALSIGLRGSATRADYRSQGSSTFYSPQGTLTYRLSQRLTFDLSLGASFTNASGPFGPDRNSTIFSGSANLCRSDELTSYCLFASRAPGISGFAGTNTTTSIGGSYTRRVGQYSTLSATASYVRSDFSSRLVNSPFVIGDQDTWVVSGTYSRRLSERLSAIATAQYRDAAYANFSPRADISGRAGLSISLGRTQ</sequence>
<dbReference type="Proteomes" id="UP000529795">
    <property type="component" value="Unassembled WGS sequence"/>
</dbReference>
<name>A0A840F4Q3_9SPHN</name>
<evidence type="ECO:0000313" key="1">
    <source>
        <dbReference type="EMBL" id="MBB4152779.1"/>
    </source>
</evidence>
<accession>A0A840F4Q3</accession>
<proteinExistence type="predicted"/>
<keyword evidence="2" id="KW-1185">Reference proteome</keyword>
<dbReference type="EMBL" id="JACIEV010000002">
    <property type="protein sequence ID" value="MBB4152779.1"/>
    <property type="molecule type" value="Genomic_DNA"/>
</dbReference>
<evidence type="ECO:0000313" key="2">
    <source>
        <dbReference type="Proteomes" id="UP000529795"/>
    </source>
</evidence>
<comment type="caution">
    <text evidence="1">The sequence shown here is derived from an EMBL/GenBank/DDBJ whole genome shotgun (WGS) entry which is preliminary data.</text>
</comment>
<dbReference type="RefSeq" id="WP_183982489.1">
    <property type="nucleotide sequence ID" value="NZ_JACIEV010000002.1"/>
</dbReference>